<dbReference type="Proteomes" id="UP000471435">
    <property type="component" value="Unassembled WGS sequence"/>
</dbReference>
<feature type="domain" description="Cyclic nucleotide-binding" evidence="4">
    <location>
        <begin position="21"/>
        <end position="141"/>
    </location>
</feature>
<dbReference type="RefSeq" id="WP_160731301.1">
    <property type="nucleotide sequence ID" value="NZ_WTYP01000002.1"/>
</dbReference>
<dbReference type="Gene3D" id="1.10.10.10">
    <property type="entry name" value="Winged helix-like DNA-binding domain superfamily/Winged helix DNA-binding domain"/>
    <property type="match status" value="1"/>
</dbReference>
<dbReference type="SUPFAM" id="SSF51206">
    <property type="entry name" value="cAMP-binding domain-like"/>
    <property type="match status" value="1"/>
</dbReference>
<name>A0A6I4V891_9SPHN</name>
<comment type="caution">
    <text evidence="6">The sequence shown here is derived from an EMBL/GenBank/DDBJ whole genome shotgun (WGS) entry which is preliminary data.</text>
</comment>
<proteinExistence type="predicted"/>
<evidence type="ECO:0000259" key="4">
    <source>
        <dbReference type="PROSITE" id="PS50042"/>
    </source>
</evidence>
<dbReference type="SMART" id="SM00100">
    <property type="entry name" value="cNMP"/>
    <property type="match status" value="1"/>
</dbReference>
<evidence type="ECO:0000313" key="6">
    <source>
        <dbReference type="EMBL" id="MXP48082.1"/>
    </source>
</evidence>
<dbReference type="GO" id="GO:0005829">
    <property type="term" value="C:cytosol"/>
    <property type="evidence" value="ECO:0007669"/>
    <property type="project" value="TreeGrafter"/>
</dbReference>
<dbReference type="Pfam" id="PF13545">
    <property type="entry name" value="HTH_Crp_2"/>
    <property type="match status" value="1"/>
</dbReference>
<dbReference type="InterPro" id="IPR000595">
    <property type="entry name" value="cNMP-bd_dom"/>
</dbReference>
<feature type="domain" description="HTH crp-type" evidence="5">
    <location>
        <begin position="155"/>
        <end position="222"/>
    </location>
</feature>
<dbReference type="EMBL" id="WTYP01000002">
    <property type="protein sequence ID" value="MXP48082.1"/>
    <property type="molecule type" value="Genomic_DNA"/>
</dbReference>
<gene>
    <name evidence="6" type="ORF">GRI43_11865</name>
</gene>
<evidence type="ECO:0000313" key="7">
    <source>
        <dbReference type="Proteomes" id="UP000471435"/>
    </source>
</evidence>
<keyword evidence="2" id="KW-0238">DNA-binding</keyword>
<dbReference type="CDD" id="cd00038">
    <property type="entry name" value="CAP_ED"/>
    <property type="match status" value="1"/>
</dbReference>
<reference evidence="6 7" key="1">
    <citation type="submission" date="2019-12" db="EMBL/GenBank/DDBJ databases">
        <title>Genomic-based taxomic classification of the family Erythrobacteraceae.</title>
        <authorList>
            <person name="Xu L."/>
        </authorList>
    </citation>
    <scope>NUCLEOTIDE SEQUENCE [LARGE SCALE GENOMIC DNA]</scope>
    <source>
        <strain evidence="6 7">SW-109</strain>
    </source>
</reference>
<dbReference type="Gene3D" id="2.60.120.10">
    <property type="entry name" value="Jelly Rolls"/>
    <property type="match status" value="1"/>
</dbReference>
<sequence>MSNIIHFTEEPAMRSLVAPTLFGVLDTNLRTGLLANAPVLRFSDTQIIQHKGDEPDGFWVIKSGAVKVGQFRPDGEFRVIAILSAGDSYGELAMFADSSRAVDSVAEGEVTLNWIERAAFEQAIMNDGAAMRSLIGALAAQLQEMINLVAGLGNGTSSARVSAVLANLSGGAQGQSTIRLGQQDLAELTGLTRATVNKCLSSLESRGVLTRHYGRIVIHNQKALRNLAFG</sequence>
<dbReference type="OrthoDB" id="3525895at2"/>
<dbReference type="InterPro" id="IPR012318">
    <property type="entry name" value="HTH_CRP"/>
</dbReference>
<evidence type="ECO:0000256" key="2">
    <source>
        <dbReference type="ARBA" id="ARBA00023125"/>
    </source>
</evidence>
<dbReference type="Pfam" id="PF00027">
    <property type="entry name" value="cNMP_binding"/>
    <property type="match status" value="1"/>
</dbReference>
<dbReference type="SUPFAM" id="SSF46785">
    <property type="entry name" value="Winged helix' DNA-binding domain"/>
    <property type="match status" value="1"/>
</dbReference>
<keyword evidence="7" id="KW-1185">Reference proteome</keyword>
<dbReference type="PROSITE" id="PS51063">
    <property type="entry name" value="HTH_CRP_2"/>
    <property type="match status" value="1"/>
</dbReference>
<dbReference type="InterPro" id="IPR018490">
    <property type="entry name" value="cNMP-bd_dom_sf"/>
</dbReference>
<keyword evidence="1" id="KW-0805">Transcription regulation</keyword>
<dbReference type="GO" id="GO:0003700">
    <property type="term" value="F:DNA-binding transcription factor activity"/>
    <property type="evidence" value="ECO:0007669"/>
    <property type="project" value="TreeGrafter"/>
</dbReference>
<evidence type="ECO:0000256" key="3">
    <source>
        <dbReference type="ARBA" id="ARBA00023163"/>
    </source>
</evidence>
<dbReference type="SMART" id="SM00419">
    <property type="entry name" value="HTH_CRP"/>
    <property type="match status" value="1"/>
</dbReference>
<dbReference type="InterPro" id="IPR050397">
    <property type="entry name" value="Env_Response_Regulators"/>
</dbReference>
<dbReference type="InterPro" id="IPR036390">
    <property type="entry name" value="WH_DNA-bd_sf"/>
</dbReference>
<keyword evidence="3" id="KW-0804">Transcription</keyword>
<dbReference type="AlphaFoldDB" id="A0A6I4V891"/>
<accession>A0A6I4V891</accession>
<protein>
    <submittedName>
        <fullName evidence="6">Cyclic nucleotide-binding domain-containing protein</fullName>
    </submittedName>
</protein>
<evidence type="ECO:0000256" key="1">
    <source>
        <dbReference type="ARBA" id="ARBA00023015"/>
    </source>
</evidence>
<dbReference type="InterPro" id="IPR014710">
    <property type="entry name" value="RmlC-like_jellyroll"/>
</dbReference>
<organism evidence="6 7">
    <name type="scientific">Pontixanthobacter luteolus</name>
    <dbReference type="NCBI Taxonomy" id="295089"/>
    <lineage>
        <taxon>Bacteria</taxon>
        <taxon>Pseudomonadati</taxon>
        <taxon>Pseudomonadota</taxon>
        <taxon>Alphaproteobacteria</taxon>
        <taxon>Sphingomonadales</taxon>
        <taxon>Erythrobacteraceae</taxon>
        <taxon>Pontixanthobacter</taxon>
    </lineage>
</organism>
<dbReference type="PANTHER" id="PTHR24567:SF74">
    <property type="entry name" value="HTH-TYPE TRANSCRIPTIONAL REGULATOR ARCR"/>
    <property type="match status" value="1"/>
</dbReference>
<dbReference type="InterPro" id="IPR036388">
    <property type="entry name" value="WH-like_DNA-bd_sf"/>
</dbReference>
<dbReference type="GO" id="GO:0003677">
    <property type="term" value="F:DNA binding"/>
    <property type="evidence" value="ECO:0007669"/>
    <property type="project" value="UniProtKB-KW"/>
</dbReference>
<dbReference type="PROSITE" id="PS50042">
    <property type="entry name" value="CNMP_BINDING_3"/>
    <property type="match status" value="1"/>
</dbReference>
<dbReference type="PANTHER" id="PTHR24567">
    <property type="entry name" value="CRP FAMILY TRANSCRIPTIONAL REGULATORY PROTEIN"/>
    <property type="match status" value="1"/>
</dbReference>
<evidence type="ECO:0000259" key="5">
    <source>
        <dbReference type="PROSITE" id="PS51063"/>
    </source>
</evidence>